<dbReference type="AlphaFoldDB" id="A0A8X6U0F2"/>
<keyword evidence="2" id="KW-1185">Reference proteome</keyword>
<evidence type="ECO:0000313" key="1">
    <source>
        <dbReference type="EMBL" id="GFT62405.1"/>
    </source>
</evidence>
<evidence type="ECO:0000313" key="2">
    <source>
        <dbReference type="Proteomes" id="UP000887013"/>
    </source>
</evidence>
<dbReference type="OrthoDB" id="10454929at2759"/>
<dbReference type="EMBL" id="BMAW01019244">
    <property type="protein sequence ID" value="GFT62405.1"/>
    <property type="molecule type" value="Genomic_DNA"/>
</dbReference>
<comment type="caution">
    <text evidence="1">The sequence shown here is derived from an EMBL/GenBank/DDBJ whole genome shotgun (WGS) entry which is preliminary data.</text>
</comment>
<dbReference type="Proteomes" id="UP000887013">
    <property type="component" value="Unassembled WGS sequence"/>
</dbReference>
<name>A0A8X6U0F2_NEPPI</name>
<proteinExistence type="predicted"/>
<reference evidence="1" key="1">
    <citation type="submission" date="2020-08" db="EMBL/GenBank/DDBJ databases">
        <title>Multicomponent nature underlies the extraordinary mechanical properties of spider dragline silk.</title>
        <authorList>
            <person name="Kono N."/>
            <person name="Nakamura H."/>
            <person name="Mori M."/>
            <person name="Yoshida Y."/>
            <person name="Ohtoshi R."/>
            <person name="Malay A.D."/>
            <person name="Moran D.A.P."/>
            <person name="Tomita M."/>
            <person name="Numata K."/>
            <person name="Arakawa K."/>
        </authorList>
    </citation>
    <scope>NUCLEOTIDE SEQUENCE</scope>
</reference>
<sequence>RFGAALGAAVSNLAHGLMDVMSKSSQSLTYFILKN</sequence>
<protein>
    <submittedName>
        <fullName evidence="1">Uncharacterized protein</fullName>
    </submittedName>
</protein>
<accession>A0A8X6U0F2</accession>
<organism evidence="1 2">
    <name type="scientific">Nephila pilipes</name>
    <name type="common">Giant wood spider</name>
    <name type="synonym">Nephila maculata</name>
    <dbReference type="NCBI Taxonomy" id="299642"/>
    <lineage>
        <taxon>Eukaryota</taxon>
        <taxon>Metazoa</taxon>
        <taxon>Ecdysozoa</taxon>
        <taxon>Arthropoda</taxon>
        <taxon>Chelicerata</taxon>
        <taxon>Arachnida</taxon>
        <taxon>Araneae</taxon>
        <taxon>Araneomorphae</taxon>
        <taxon>Entelegynae</taxon>
        <taxon>Araneoidea</taxon>
        <taxon>Nephilidae</taxon>
        <taxon>Nephila</taxon>
    </lineage>
</organism>
<feature type="non-terminal residue" evidence="1">
    <location>
        <position position="35"/>
    </location>
</feature>
<gene>
    <name evidence="1" type="ORF">NPIL_523151</name>
</gene>